<name>A0ABY0W059_9PSED</name>
<dbReference type="Proteomes" id="UP000182058">
    <property type="component" value="Chromosome I"/>
</dbReference>
<accession>A0ABY0W059</accession>
<organism evidence="2 3">
    <name type="scientific">Pseudomonas psychrophila</name>
    <dbReference type="NCBI Taxonomy" id="122355"/>
    <lineage>
        <taxon>Bacteria</taxon>
        <taxon>Pseudomonadati</taxon>
        <taxon>Pseudomonadota</taxon>
        <taxon>Gammaproteobacteria</taxon>
        <taxon>Pseudomonadales</taxon>
        <taxon>Pseudomonadaceae</taxon>
        <taxon>Pseudomonas</taxon>
    </lineage>
</organism>
<reference evidence="2 3" key="1">
    <citation type="submission" date="2016-10" db="EMBL/GenBank/DDBJ databases">
        <authorList>
            <person name="Varghese N."/>
            <person name="Submissions S."/>
        </authorList>
    </citation>
    <scope>NUCLEOTIDE SEQUENCE [LARGE SCALE GENOMIC DNA]</scope>
    <source>
        <strain evidence="2 3">BS3667</strain>
    </source>
</reference>
<dbReference type="EMBL" id="LT629795">
    <property type="protein sequence ID" value="SDU66461.1"/>
    <property type="molecule type" value="Genomic_DNA"/>
</dbReference>
<keyword evidence="3" id="KW-1185">Reference proteome</keyword>
<protein>
    <submittedName>
        <fullName evidence="2">Uncharacterized protein</fullName>
    </submittedName>
</protein>
<gene>
    <name evidence="2" type="ORF">SAMN04490201_3600</name>
</gene>
<evidence type="ECO:0000313" key="2">
    <source>
        <dbReference type="EMBL" id="SDU66461.1"/>
    </source>
</evidence>
<sequence>MCPRLRAPCDPDTPPPRHARPNPKVPEGMTGILKTDLPVTYVVRKNNHYICIDDTIFPQHYADVFPTGSAGKGCCKHVRRAVGLFRDRYCPQGRIDEADLA</sequence>
<evidence type="ECO:0000313" key="3">
    <source>
        <dbReference type="Proteomes" id="UP000182058"/>
    </source>
</evidence>
<proteinExistence type="predicted"/>
<feature type="region of interest" description="Disordered" evidence="1">
    <location>
        <begin position="1"/>
        <end position="30"/>
    </location>
</feature>
<evidence type="ECO:0000256" key="1">
    <source>
        <dbReference type="SAM" id="MobiDB-lite"/>
    </source>
</evidence>